<dbReference type="AlphaFoldDB" id="A0A1J5RDY2"/>
<dbReference type="InterPro" id="IPR012495">
    <property type="entry name" value="TadE-like_dom"/>
</dbReference>
<sequence>MSRAASVRPGSCRAGSVAVEFALVIPILIFLLTGLYQMWTLTVVNRELETVAASIGQMLTQSTTGSVSDDDLAFTASSTMVLFPGILSDAANKGLSWSDDIGITISSVVFGQQANGSYQAQVAWSRGTSKRPCGTALSAAADDAAPSPTTLPQDLFGAGSLIVVDVVFAYTPSFVPTAFLAPATYTYRKSVYLQPRYIAAPSYITHSSTDADGGTTICQGYD</sequence>
<evidence type="ECO:0000256" key="1">
    <source>
        <dbReference type="SAM" id="Phobius"/>
    </source>
</evidence>
<comment type="caution">
    <text evidence="3">The sequence shown here is derived from an EMBL/GenBank/DDBJ whole genome shotgun (WGS) entry which is preliminary data.</text>
</comment>
<dbReference type="EMBL" id="MLJW01000296">
    <property type="protein sequence ID" value="OIQ90324.1"/>
    <property type="molecule type" value="Genomic_DNA"/>
</dbReference>
<gene>
    <name evidence="3" type="ORF">GALL_277740</name>
</gene>
<feature type="transmembrane region" description="Helical" evidence="1">
    <location>
        <begin position="21"/>
        <end position="39"/>
    </location>
</feature>
<reference evidence="3" key="1">
    <citation type="submission" date="2016-10" db="EMBL/GenBank/DDBJ databases">
        <title>Sequence of Gallionella enrichment culture.</title>
        <authorList>
            <person name="Poehlein A."/>
            <person name="Muehling M."/>
            <person name="Daniel R."/>
        </authorList>
    </citation>
    <scope>NUCLEOTIDE SEQUENCE</scope>
</reference>
<evidence type="ECO:0000259" key="2">
    <source>
        <dbReference type="Pfam" id="PF07811"/>
    </source>
</evidence>
<protein>
    <submittedName>
        <fullName evidence="3">TadE-like protein</fullName>
    </submittedName>
</protein>
<evidence type="ECO:0000313" key="3">
    <source>
        <dbReference type="EMBL" id="OIQ90324.1"/>
    </source>
</evidence>
<keyword evidence="1" id="KW-0472">Membrane</keyword>
<proteinExistence type="predicted"/>
<keyword evidence="1" id="KW-1133">Transmembrane helix</keyword>
<keyword evidence="1" id="KW-0812">Transmembrane</keyword>
<accession>A0A1J5RDY2</accession>
<dbReference type="Pfam" id="PF07811">
    <property type="entry name" value="TadE"/>
    <property type="match status" value="1"/>
</dbReference>
<organism evidence="3">
    <name type="scientific">mine drainage metagenome</name>
    <dbReference type="NCBI Taxonomy" id="410659"/>
    <lineage>
        <taxon>unclassified sequences</taxon>
        <taxon>metagenomes</taxon>
        <taxon>ecological metagenomes</taxon>
    </lineage>
</organism>
<feature type="domain" description="TadE-like" evidence="2">
    <location>
        <begin position="15"/>
        <end position="52"/>
    </location>
</feature>
<name>A0A1J5RDY2_9ZZZZ</name>